<dbReference type="Gene3D" id="1.10.245.10">
    <property type="entry name" value="SWIB/MDM2 domain"/>
    <property type="match status" value="2"/>
</dbReference>
<evidence type="ECO:0000313" key="4">
    <source>
        <dbReference type="Proteomes" id="UP001165060"/>
    </source>
</evidence>
<dbReference type="Pfam" id="PF02201">
    <property type="entry name" value="SWIB"/>
    <property type="match status" value="2"/>
</dbReference>
<organism evidence="3 4">
    <name type="scientific">Tetraparma gracilis</name>
    <dbReference type="NCBI Taxonomy" id="2962635"/>
    <lineage>
        <taxon>Eukaryota</taxon>
        <taxon>Sar</taxon>
        <taxon>Stramenopiles</taxon>
        <taxon>Ochrophyta</taxon>
        <taxon>Bolidophyceae</taxon>
        <taxon>Parmales</taxon>
        <taxon>Triparmaceae</taxon>
        <taxon>Tetraparma</taxon>
    </lineage>
</organism>
<evidence type="ECO:0000313" key="3">
    <source>
        <dbReference type="EMBL" id="GMI34004.1"/>
    </source>
</evidence>
<feature type="region of interest" description="Disordered" evidence="1">
    <location>
        <begin position="76"/>
        <end position="126"/>
    </location>
</feature>
<dbReference type="CDD" id="cd10567">
    <property type="entry name" value="SWIB-MDM2_like"/>
    <property type="match status" value="2"/>
</dbReference>
<dbReference type="PANTHER" id="PTHR13844">
    <property type="entry name" value="SWI/SNF-RELATED MATRIX-ASSOCIATED ACTIN-DEPENDENT REGULATOR OF CHROMATIN SUBFAMILY D"/>
    <property type="match status" value="1"/>
</dbReference>
<keyword evidence="4" id="KW-1185">Reference proteome</keyword>
<dbReference type="EMBL" id="BRYB01003278">
    <property type="protein sequence ID" value="GMI34004.1"/>
    <property type="molecule type" value="Genomic_DNA"/>
</dbReference>
<dbReference type="InterPro" id="IPR036885">
    <property type="entry name" value="SWIB_MDM2_dom_sf"/>
</dbReference>
<feature type="compositionally biased region" description="Basic and acidic residues" evidence="1">
    <location>
        <begin position="100"/>
        <end position="121"/>
    </location>
</feature>
<evidence type="ECO:0000256" key="1">
    <source>
        <dbReference type="SAM" id="MobiDB-lite"/>
    </source>
</evidence>
<reference evidence="3 4" key="1">
    <citation type="journal article" date="2023" name="Commun. Biol.">
        <title>Genome analysis of Parmales, the sister group of diatoms, reveals the evolutionary specialization of diatoms from phago-mixotrophs to photoautotrophs.</title>
        <authorList>
            <person name="Ban H."/>
            <person name="Sato S."/>
            <person name="Yoshikawa S."/>
            <person name="Yamada K."/>
            <person name="Nakamura Y."/>
            <person name="Ichinomiya M."/>
            <person name="Sato N."/>
            <person name="Blanc-Mathieu R."/>
            <person name="Endo H."/>
            <person name="Kuwata A."/>
            <person name="Ogata H."/>
        </authorList>
    </citation>
    <scope>NUCLEOTIDE SEQUENCE [LARGE SCALE GENOMIC DNA]</scope>
</reference>
<sequence length="211" mass="23858">FQKELVLSSELAAFLDRDTMARTEIVKKMWEYFKAKELQNPKDKREILLDEPLQAIFKVKKFTMFSMNKHITKHAWTPEEPLPSPKKAKPAAKKKAQAKVKSEGGAEKGGKKAKKEKDPNARKAKQPMHFLSADLTAVVGSGEMSRPQVSKNIWVYIREKGLQNPSDKREIMCDDKLKKVMGGSDTVTMFSMNKFIGAHLGEKSGRSHDPN</sequence>
<dbReference type="SMART" id="SM00151">
    <property type="entry name" value="SWIB"/>
    <property type="match status" value="2"/>
</dbReference>
<proteinExistence type="predicted"/>
<dbReference type="InterPro" id="IPR003121">
    <property type="entry name" value="SWIB_MDM2_domain"/>
</dbReference>
<evidence type="ECO:0000259" key="2">
    <source>
        <dbReference type="PROSITE" id="PS51925"/>
    </source>
</evidence>
<gene>
    <name evidence="3" type="ORF">TeGR_g3948</name>
</gene>
<dbReference type="Proteomes" id="UP001165060">
    <property type="component" value="Unassembled WGS sequence"/>
</dbReference>
<dbReference type="InterPro" id="IPR019835">
    <property type="entry name" value="SWIB_domain"/>
</dbReference>
<feature type="compositionally biased region" description="Basic residues" evidence="1">
    <location>
        <begin position="86"/>
        <end position="98"/>
    </location>
</feature>
<feature type="non-terminal residue" evidence="3">
    <location>
        <position position="1"/>
    </location>
</feature>
<comment type="caution">
    <text evidence="3">The sequence shown here is derived from an EMBL/GenBank/DDBJ whole genome shotgun (WGS) entry which is preliminary data.</text>
</comment>
<accession>A0ABQ6MWC4</accession>
<feature type="domain" description="DM2" evidence="2">
    <location>
        <begin position="124"/>
        <end position="202"/>
    </location>
</feature>
<name>A0ABQ6MWC4_9STRA</name>
<dbReference type="SUPFAM" id="SSF47592">
    <property type="entry name" value="SWIB/MDM2 domain"/>
    <property type="match status" value="2"/>
</dbReference>
<feature type="domain" description="DM2" evidence="2">
    <location>
        <begin position="1"/>
        <end position="77"/>
    </location>
</feature>
<dbReference type="PROSITE" id="PS51925">
    <property type="entry name" value="SWIB_MDM2"/>
    <property type="match status" value="2"/>
</dbReference>
<protein>
    <recommendedName>
        <fullName evidence="2">DM2 domain-containing protein</fullName>
    </recommendedName>
</protein>